<feature type="region of interest" description="Disordered" evidence="1">
    <location>
        <begin position="72"/>
        <end position="108"/>
    </location>
</feature>
<dbReference type="AlphaFoldDB" id="A0A8T0TL84"/>
<reference evidence="2" key="1">
    <citation type="submission" date="2020-05" db="EMBL/GenBank/DDBJ databases">
        <title>WGS assembly of Panicum virgatum.</title>
        <authorList>
            <person name="Lovell J.T."/>
            <person name="Jenkins J."/>
            <person name="Shu S."/>
            <person name="Juenger T.E."/>
            <person name="Schmutz J."/>
        </authorList>
    </citation>
    <scope>NUCLEOTIDE SEQUENCE</scope>
    <source>
        <strain evidence="2">AP13</strain>
    </source>
</reference>
<sequence>MFLPKLFFSLTGRYLTRPRVPSNLARILSEVEPITQRPQREASERAEGDRRIAQYAPRGVVLCRFPSPFRVRARPAGRSRPSLSPSPAPTTTRTDPPPLKHLIRLARD</sequence>
<evidence type="ECO:0000313" key="3">
    <source>
        <dbReference type="Proteomes" id="UP000823388"/>
    </source>
</evidence>
<feature type="compositionally biased region" description="Low complexity" evidence="1">
    <location>
        <begin position="78"/>
        <end position="94"/>
    </location>
</feature>
<accession>A0A8T0TL84</accession>
<name>A0A8T0TL84_PANVG</name>
<organism evidence="2 3">
    <name type="scientific">Panicum virgatum</name>
    <name type="common">Blackwell switchgrass</name>
    <dbReference type="NCBI Taxonomy" id="38727"/>
    <lineage>
        <taxon>Eukaryota</taxon>
        <taxon>Viridiplantae</taxon>
        <taxon>Streptophyta</taxon>
        <taxon>Embryophyta</taxon>
        <taxon>Tracheophyta</taxon>
        <taxon>Spermatophyta</taxon>
        <taxon>Magnoliopsida</taxon>
        <taxon>Liliopsida</taxon>
        <taxon>Poales</taxon>
        <taxon>Poaceae</taxon>
        <taxon>PACMAD clade</taxon>
        <taxon>Panicoideae</taxon>
        <taxon>Panicodae</taxon>
        <taxon>Paniceae</taxon>
        <taxon>Panicinae</taxon>
        <taxon>Panicum</taxon>
        <taxon>Panicum sect. Hiantes</taxon>
    </lineage>
</organism>
<protein>
    <submittedName>
        <fullName evidence="2">Uncharacterized protein</fullName>
    </submittedName>
</protein>
<comment type="caution">
    <text evidence="2">The sequence shown here is derived from an EMBL/GenBank/DDBJ whole genome shotgun (WGS) entry which is preliminary data.</text>
</comment>
<dbReference type="EMBL" id="CM029043">
    <property type="protein sequence ID" value="KAG2609865.1"/>
    <property type="molecule type" value="Genomic_DNA"/>
</dbReference>
<evidence type="ECO:0000313" key="2">
    <source>
        <dbReference type="EMBL" id="KAG2609865.1"/>
    </source>
</evidence>
<dbReference type="Proteomes" id="UP000823388">
    <property type="component" value="Chromosome 4K"/>
</dbReference>
<gene>
    <name evidence="2" type="ORF">PVAP13_4KG072233</name>
</gene>
<keyword evidence="3" id="KW-1185">Reference proteome</keyword>
<proteinExistence type="predicted"/>
<evidence type="ECO:0000256" key="1">
    <source>
        <dbReference type="SAM" id="MobiDB-lite"/>
    </source>
</evidence>